<evidence type="ECO:0000256" key="2">
    <source>
        <dbReference type="ARBA" id="ARBA00004760"/>
    </source>
</evidence>
<dbReference type="CDD" id="cd08939">
    <property type="entry name" value="KDSR-like_SDR_c"/>
    <property type="match status" value="1"/>
</dbReference>
<dbReference type="EC" id="1.1.1.102" evidence="11"/>
<keyword evidence="6" id="KW-0256">Endoplasmic reticulum</keyword>
<accession>A0A5E4M5R0</accession>
<dbReference type="SUPFAM" id="SSF51735">
    <property type="entry name" value="NAD(P)-binding Rossmann-fold domains"/>
    <property type="match status" value="1"/>
</dbReference>
<evidence type="ECO:0000256" key="5">
    <source>
        <dbReference type="ARBA" id="ARBA00022741"/>
    </source>
</evidence>
<keyword evidence="7" id="KW-0521">NADP</keyword>
<name>A0A5E4M5R0_9HEMI</name>
<comment type="catalytic activity">
    <reaction evidence="13">
        <text>sphinganine + NADP(+) = 3-oxosphinganine + NADPH + H(+)</text>
        <dbReference type="Rhea" id="RHEA:22640"/>
        <dbReference type="ChEBI" id="CHEBI:15378"/>
        <dbReference type="ChEBI" id="CHEBI:57783"/>
        <dbReference type="ChEBI" id="CHEBI:57817"/>
        <dbReference type="ChEBI" id="CHEBI:58299"/>
        <dbReference type="ChEBI" id="CHEBI:58349"/>
        <dbReference type="EC" id="1.1.1.102"/>
    </reaction>
    <physiologicalReaction direction="right-to-left" evidence="13">
        <dbReference type="Rhea" id="RHEA:22642"/>
    </physiologicalReaction>
</comment>
<comment type="similarity">
    <text evidence="4 14">Belongs to the short-chain dehydrogenases/reductases (SDR) family.</text>
</comment>
<dbReference type="AlphaFoldDB" id="A0A5E4M5R0"/>
<dbReference type="InterPro" id="IPR002347">
    <property type="entry name" value="SDR_fam"/>
</dbReference>
<dbReference type="FunFam" id="3.40.50.720:FF:000165">
    <property type="entry name" value="3-ketodihydrosphingosine reductase"/>
    <property type="match status" value="1"/>
</dbReference>
<evidence type="ECO:0000256" key="11">
    <source>
        <dbReference type="ARBA" id="ARBA00026112"/>
    </source>
</evidence>
<dbReference type="Gene3D" id="3.40.50.720">
    <property type="entry name" value="NAD(P)-binding Rossmann-like Domain"/>
    <property type="match status" value="1"/>
</dbReference>
<dbReference type="EMBL" id="CABPRJ010000048">
    <property type="protein sequence ID" value="VVC26824.1"/>
    <property type="molecule type" value="Genomic_DNA"/>
</dbReference>
<keyword evidence="10" id="KW-0443">Lipid metabolism</keyword>
<gene>
    <name evidence="15" type="ORF">CINCED_3A011929</name>
</gene>
<evidence type="ECO:0000256" key="13">
    <source>
        <dbReference type="ARBA" id="ARBA00048930"/>
    </source>
</evidence>
<organism evidence="15 16">
    <name type="scientific">Cinara cedri</name>
    <dbReference type="NCBI Taxonomy" id="506608"/>
    <lineage>
        <taxon>Eukaryota</taxon>
        <taxon>Metazoa</taxon>
        <taxon>Ecdysozoa</taxon>
        <taxon>Arthropoda</taxon>
        <taxon>Hexapoda</taxon>
        <taxon>Insecta</taxon>
        <taxon>Pterygota</taxon>
        <taxon>Neoptera</taxon>
        <taxon>Paraneoptera</taxon>
        <taxon>Hemiptera</taxon>
        <taxon>Sternorrhyncha</taxon>
        <taxon>Aphidomorpha</taxon>
        <taxon>Aphidoidea</taxon>
        <taxon>Aphididae</taxon>
        <taxon>Lachninae</taxon>
        <taxon>Cinara</taxon>
    </lineage>
</organism>
<reference evidence="15 16" key="1">
    <citation type="submission" date="2019-08" db="EMBL/GenBank/DDBJ databases">
        <authorList>
            <person name="Alioto T."/>
            <person name="Alioto T."/>
            <person name="Gomez Garrido J."/>
        </authorList>
    </citation>
    <scope>NUCLEOTIDE SEQUENCE [LARGE SCALE GENOMIC DNA]</scope>
</reference>
<dbReference type="InterPro" id="IPR036291">
    <property type="entry name" value="NAD(P)-bd_dom_sf"/>
</dbReference>
<dbReference type="Pfam" id="PF00106">
    <property type="entry name" value="adh_short"/>
    <property type="match status" value="1"/>
</dbReference>
<dbReference type="Proteomes" id="UP000325440">
    <property type="component" value="Unassembled WGS sequence"/>
</dbReference>
<dbReference type="GO" id="GO:0047560">
    <property type="term" value="F:3-dehydrosphinganine reductase activity"/>
    <property type="evidence" value="ECO:0007669"/>
    <property type="project" value="UniProtKB-EC"/>
</dbReference>
<evidence type="ECO:0000256" key="4">
    <source>
        <dbReference type="ARBA" id="ARBA00006484"/>
    </source>
</evidence>
<comment type="pathway">
    <text evidence="2">Lipid metabolism; sphingolipid metabolism.</text>
</comment>
<evidence type="ECO:0000256" key="8">
    <source>
        <dbReference type="ARBA" id="ARBA00022919"/>
    </source>
</evidence>
<dbReference type="GO" id="GO:0005789">
    <property type="term" value="C:endoplasmic reticulum membrane"/>
    <property type="evidence" value="ECO:0007669"/>
    <property type="project" value="TreeGrafter"/>
</dbReference>
<dbReference type="PRINTS" id="PR00080">
    <property type="entry name" value="SDRFAMILY"/>
</dbReference>
<comment type="pathway">
    <text evidence="3">Sphingolipid metabolism.</text>
</comment>
<evidence type="ECO:0000256" key="10">
    <source>
        <dbReference type="ARBA" id="ARBA00023098"/>
    </source>
</evidence>
<keyword evidence="5" id="KW-0547">Nucleotide-binding</keyword>
<comment type="function">
    <text evidence="12">Catalyzes the reduction of 3'-oxosphinganine (3-ketodihydrosphingosine/KDS) to sphinganine (dihydrosphingosine/DHS), the second step of de novo sphingolipid biosynthesis.</text>
</comment>
<dbReference type="GO" id="GO:0030148">
    <property type="term" value="P:sphingolipid biosynthetic process"/>
    <property type="evidence" value="ECO:0007669"/>
    <property type="project" value="InterPro"/>
</dbReference>
<keyword evidence="9" id="KW-0560">Oxidoreductase</keyword>
<dbReference type="PANTHER" id="PTHR43550:SF3">
    <property type="entry name" value="3-KETODIHYDROSPHINGOSINE REDUCTASE"/>
    <property type="match status" value="1"/>
</dbReference>
<keyword evidence="16" id="KW-1185">Reference proteome</keyword>
<dbReference type="OrthoDB" id="37659at2759"/>
<sequence length="329" mass="35975">MFATITSIIILLFILIILFKQKFKAKQFNLLGCHVMVTGGSSGIGKCIAIEAAKIGANVTIVARNKNKLQSALENIKAQCLNHNQKFNYLSVDLAGDYDIVKKSFDNAIREMGPLYMFVNCAGMAICGTLECNSSSDIMQMINTNLISTIQATKAVINDMKHNGYGSIVITSSLASFCGIFGLSVYSATKFGLRGFAEALSMETKNYGVKITLALPPDTDTPGYANENKGKPLETFLISETAKLFTPEEVGSKILQDALDGHFFSTVGLEGYLMTVSCAGMAPYTTYLELICQVFCTGILRLVSVYYLSMFDKIIKNCKLDRDFGNRNL</sequence>
<evidence type="ECO:0000256" key="3">
    <source>
        <dbReference type="ARBA" id="ARBA00004991"/>
    </source>
</evidence>
<evidence type="ECO:0000256" key="14">
    <source>
        <dbReference type="RuleBase" id="RU000363"/>
    </source>
</evidence>
<evidence type="ECO:0000256" key="9">
    <source>
        <dbReference type="ARBA" id="ARBA00023002"/>
    </source>
</evidence>
<dbReference type="PROSITE" id="PS00061">
    <property type="entry name" value="ADH_SHORT"/>
    <property type="match status" value="1"/>
</dbReference>
<evidence type="ECO:0000256" key="7">
    <source>
        <dbReference type="ARBA" id="ARBA00022857"/>
    </source>
</evidence>
<evidence type="ECO:0000313" key="16">
    <source>
        <dbReference type="Proteomes" id="UP000325440"/>
    </source>
</evidence>
<dbReference type="PRINTS" id="PR00081">
    <property type="entry name" value="GDHRDH"/>
</dbReference>
<evidence type="ECO:0000256" key="6">
    <source>
        <dbReference type="ARBA" id="ARBA00022824"/>
    </source>
</evidence>
<evidence type="ECO:0000313" key="15">
    <source>
        <dbReference type="EMBL" id="VVC26824.1"/>
    </source>
</evidence>
<keyword evidence="8" id="KW-0746">Sphingolipid metabolism</keyword>
<dbReference type="GO" id="GO:0000166">
    <property type="term" value="F:nucleotide binding"/>
    <property type="evidence" value="ECO:0007669"/>
    <property type="project" value="UniProtKB-KW"/>
</dbReference>
<proteinExistence type="inferred from homology"/>
<dbReference type="PANTHER" id="PTHR43550">
    <property type="entry name" value="3-KETODIHYDROSPHINGOSINE REDUCTASE"/>
    <property type="match status" value="1"/>
</dbReference>
<evidence type="ECO:0000256" key="1">
    <source>
        <dbReference type="ARBA" id="ARBA00004240"/>
    </source>
</evidence>
<dbReference type="GO" id="GO:0006666">
    <property type="term" value="P:3-keto-sphinganine metabolic process"/>
    <property type="evidence" value="ECO:0007669"/>
    <property type="project" value="InterPro"/>
</dbReference>
<dbReference type="InterPro" id="IPR020904">
    <property type="entry name" value="Sc_DH/Rdtase_CS"/>
</dbReference>
<dbReference type="InterPro" id="IPR045022">
    <property type="entry name" value="KDSR-like"/>
</dbReference>
<comment type="subcellular location">
    <subcellularLocation>
        <location evidence="1">Endoplasmic reticulum</location>
    </subcellularLocation>
</comment>
<evidence type="ECO:0000256" key="12">
    <source>
        <dbReference type="ARBA" id="ARBA00044737"/>
    </source>
</evidence>
<protein>
    <recommendedName>
        <fullName evidence="11">3-dehydrosphinganine reductase</fullName>
        <ecNumber evidence="11">1.1.1.102</ecNumber>
    </recommendedName>
</protein>